<keyword evidence="3" id="KW-1185">Reference proteome</keyword>
<organism evidence="2 3">
    <name type="scientific">Sporosarcina globispora</name>
    <name type="common">Bacillus globisporus</name>
    <dbReference type="NCBI Taxonomy" id="1459"/>
    <lineage>
        <taxon>Bacteria</taxon>
        <taxon>Bacillati</taxon>
        <taxon>Bacillota</taxon>
        <taxon>Bacilli</taxon>
        <taxon>Bacillales</taxon>
        <taxon>Caryophanaceae</taxon>
        <taxon>Sporosarcina</taxon>
    </lineage>
</organism>
<evidence type="ECO:0000259" key="1">
    <source>
        <dbReference type="Pfam" id="PF00501"/>
    </source>
</evidence>
<protein>
    <submittedName>
        <fullName evidence="2">Phenylacetate--CoA ligase</fullName>
    </submittedName>
</protein>
<dbReference type="PANTHER" id="PTHR43845:SF1">
    <property type="entry name" value="BLR5969 PROTEIN"/>
    <property type="match status" value="1"/>
</dbReference>
<dbReference type="AlphaFoldDB" id="A0A0M0GCX7"/>
<dbReference type="InterPro" id="IPR045851">
    <property type="entry name" value="AMP-bd_C_sf"/>
</dbReference>
<comment type="caution">
    <text evidence="2">The sequence shown here is derived from an EMBL/GenBank/DDBJ whole genome shotgun (WGS) entry which is preliminary data.</text>
</comment>
<name>A0A0M0GCX7_SPOGL</name>
<dbReference type="RefSeq" id="WP_053435054.1">
    <property type="nucleotide sequence ID" value="NZ_LGUF01000007.1"/>
</dbReference>
<dbReference type="EMBL" id="LGUF01000007">
    <property type="protein sequence ID" value="KON87699.1"/>
    <property type="molecule type" value="Genomic_DNA"/>
</dbReference>
<accession>A0A0M0GCX7</accession>
<evidence type="ECO:0000313" key="2">
    <source>
        <dbReference type="EMBL" id="KON87699.1"/>
    </source>
</evidence>
<dbReference type="Pfam" id="PF00501">
    <property type="entry name" value="AMP-binding"/>
    <property type="match status" value="1"/>
</dbReference>
<keyword evidence="2" id="KW-0436">Ligase</keyword>
<evidence type="ECO:0000313" key="3">
    <source>
        <dbReference type="Proteomes" id="UP000037109"/>
    </source>
</evidence>
<dbReference type="OrthoDB" id="580775at2"/>
<dbReference type="Proteomes" id="UP000037109">
    <property type="component" value="Unassembled WGS sequence"/>
</dbReference>
<proteinExistence type="predicted"/>
<sequence>MAKLQEVIQHAYDNALGFKRQLDKACISPSDILTVKDLEKIPVLNKDRLPELQSADQPFGSLSAVKPSEMARIFMSPGPIYDPQSTEKDYWRFSEALRAAGFGEGDIVQNTFSYHLSPAGFMFDSALRELGATVIPAGTGNRELQIKVMKDVRVTGYVGTPSFFNLLLDAIEEKGWKAGKEIFVNKVFFTAEMLTEQMRKRCKDNGISVYEGYGTADCGCIAYEDKEGPGLKITDSAIVQICDPQTGSEVSDEEGEVVVTLFDKSYPLIRFGTGDLSRWVKGYEGKRIAGVLGRISDGVKVKGMFVREKQLAQVLNEEGYSVFQAAVTNENGQDQLKILIESEEGLEPGLASKIQDVVRVKPILELTAAGSIKKNDKKLVDNRNYELKRV</sequence>
<reference evidence="3" key="1">
    <citation type="submission" date="2015-07" db="EMBL/GenBank/DDBJ databases">
        <title>Fjat-10036 dsm4.</title>
        <authorList>
            <person name="Liu B."/>
            <person name="Wang J."/>
            <person name="Zhu Y."/>
            <person name="Liu G."/>
            <person name="Chen Q."/>
            <person name="Chen Z."/>
            <person name="Lan J."/>
            <person name="Che J."/>
            <person name="Ge C."/>
            <person name="Shi H."/>
            <person name="Pan Z."/>
            <person name="Liu X."/>
        </authorList>
    </citation>
    <scope>NUCLEOTIDE SEQUENCE [LARGE SCALE GENOMIC DNA]</scope>
    <source>
        <strain evidence="3">DSM 4</strain>
    </source>
</reference>
<gene>
    <name evidence="2" type="ORF">AF332_13230</name>
</gene>
<dbReference type="STRING" id="1459.AF332_13230"/>
<dbReference type="Gene3D" id="3.40.50.12780">
    <property type="entry name" value="N-terminal domain of ligase-like"/>
    <property type="match status" value="1"/>
</dbReference>
<dbReference type="PANTHER" id="PTHR43845">
    <property type="entry name" value="BLR5969 PROTEIN"/>
    <property type="match status" value="1"/>
</dbReference>
<dbReference type="Gene3D" id="3.30.300.30">
    <property type="match status" value="1"/>
</dbReference>
<feature type="domain" description="AMP-dependent synthetase/ligase" evidence="1">
    <location>
        <begin position="131"/>
        <end position="259"/>
    </location>
</feature>
<dbReference type="GO" id="GO:0016874">
    <property type="term" value="F:ligase activity"/>
    <property type="evidence" value="ECO:0007669"/>
    <property type="project" value="UniProtKB-KW"/>
</dbReference>
<dbReference type="SUPFAM" id="SSF56801">
    <property type="entry name" value="Acetyl-CoA synthetase-like"/>
    <property type="match status" value="1"/>
</dbReference>
<dbReference type="InterPro" id="IPR000873">
    <property type="entry name" value="AMP-dep_synth/lig_dom"/>
</dbReference>
<dbReference type="InterPro" id="IPR042099">
    <property type="entry name" value="ANL_N_sf"/>
</dbReference>
<dbReference type="PATRIC" id="fig|1459.3.peg.2856"/>